<dbReference type="SUPFAM" id="SSF51197">
    <property type="entry name" value="Clavaminate synthase-like"/>
    <property type="match status" value="1"/>
</dbReference>
<keyword evidence="1" id="KW-0223">Dioxygenase</keyword>
<dbReference type="Pfam" id="PF05721">
    <property type="entry name" value="PhyH"/>
    <property type="match status" value="1"/>
</dbReference>
<sequence length="341" mass="39085">MNITESELFRSEDLGVLKTFHLKRFWDKTMKKRAGIIPQDAFIEEWTTDTKLLNILGVGLEQTIIYLYNEAPDFSAFEKWILQLNNGILPEERINAFNATFSTENASESSTKIDQILSDADIQFWEQNGYVILRNAVSKEDCDAVITALTELLSIDLNNPATWYNEHPDRQGIMIQLFQHPAIEKNRNSARIRAAYEQLWNRTDLWVSTDRVGFNPPENENWKFPGPYLHWDVSLELPIPFGLQGLLYLSDTQANQGAFSLVPGFQNRIEDWINSLPAGTDPRKENLYELGVAPIAANAGDFIIWHQALPHGSSRNTSHLPRMVQYINYSPIDAEVKTNWK</sequence>
<evidence type="ECO:0000313" key="2">
    <source>
        <dbReference type="Proteomes" id="UP000236893"/>
    </source>
</evidence>
<keyword evidence="2" id="KW-1185">Reference proteome</keyword>
<dbReference type="AlphaFoldDB" id="A0A2S4ZZE0"/>
<protein>
    <submittedName>
        <fullName evidence="1">Phytanoyl-CoA dioxygenase</fullName>
    </submittedName>
</protein>
<keyword evidence="1" id="KW-0560">Oxidoreductase</keyword>
<evidence type="ECO:0000313" key="1">
    <source>
        <dbReference type="EMBL" id="POY35676.1"/>
    </source>
</evidence>
<dbReference type="PANTHER" id="PTHR31630:SF6">
    <property type="entry name" value="PHYTANOYL-COA DIOXYGENASE-RELATED"/>
    <property type="match status" value="1"/>
</dbReference>
<dbReference type="Proteomes" id="UP000236893">
    <property type="component" value="Unassembled WGS sequence"/>
</dbReference>
<accession>A0A2S4ZZE0</accession>
<dbReference type="RefSeq" id="WP_103789949.1">
    <property type="nucleotide sequence ID" value="NZ_PQVF01000010.1"/>
</dbReference>
<dbReference type="PANTHER" id="PTHR31630">
    <property type="entry name" value="PHYTANOYL-COA DIOXYGENASE-RELATED-RELATED"/>
    <property type="match status" value="1"/>
</dbReference>
<dbReference type="EMBL" id="PQVF01000010">
    <property type="protein sequence ID" value="POY35676.1"/>
    <property type="molecule type" value="Genomic_DNA"/>
</dbReference>
<dbReference type="OrthoDB" id="1157001at2"/>
<dbReference type="GO" id="GO:0016706">
    <property type="term" value="F:2-oxoglutarate-dependent dioxygenase activity"/>
    <property type="evidence" value="ECO:0007669"/>
    <property type="project" value="UniProtKB-ARBA"/>
</dbReference>
<name>A0A2S4ZZE0_9SPHI</name>
<dbReference type="Gene3D" id="2.60.120.620">
    <property type="entry name" value="q2cbj1_9rhob like domain"/>
    <property type="match status" value="1"/>
</dbReference>
<dbReference type="InterPro" id="IPR008775">
    <property type="entry name" value="Phytyl_CoA_dOase-like"/>
</dbReference>
<reference evidence="1 2" key="1">
    <citation type="submission" date="2018-01" db="EMBL/GenBank/DDBJ databases">
        <authorList>
            <person name="Gaut B.S."/>
            <person name="Morton B.R."/>
            <person name="Clegg M.T."/>
            <person name="Duvall M.R."/>
        </authorList>
    </citation>
    <scope>NUCLEOTIDE SEQUENCE [LARGE SCALE GENOMIC DNA]</scope>
    <source>
        <strain evidence="1 2">HR-AV</strain>
    </source>
</reference>
<organism evidence="1 2">
    <name type="scientific">Solitalea longa</name>
    <dbReference type="NCBI Taxonomy" id="2079460"/>
    <lineage>
        <taxon>Bacteria</taxon>
        <taxon>Pseudomonadati</taxon>
        <taxon>Bacteroidota</taxon>
        <taxon>Sphingobacteriia</taxon>
        <taxon>Sphingobacteriales</taxon>
        <taxon>Sphingobacteriaceae</taxon>
        <taxon>Solitalea</taxon>
    </lineage>
</organism>
<gene>
    <name evidence="1" type="ORF">C3K47_14890</name>
</gene>
<comment type="caution">
    <text evidence="1">The sequence shown here is derived from an EMBL/GenBank/DDBJ whole genome shotgun (WGS) entry which is preliminary data.</text>
</comment>
<proteinExistence type="predicted"/>